<gene>
    <name evidence="2" type="ORF">METZ01_LOCUS424836</name>
</gene>
<protein>
    <submittedName>
        <fullName evidence="2">Uncharacterized protein</fullName>
    </submittedName>
</protein>
<organism evidence="2">
    <name type="scientific">marine metagenome</name>
    <dbReference type="NCBI Taxonomy" id="408172"/>
    <lineage>
        <taxon>unclassified sequences</taxon>
        <taxon>metagenomes</taxon>
        <taxon>ecological metagenomes</taxon>
    </lineage>
</organism>
<feature type="non-terminal residue" evidence="2">
    <location>
        <position position="44"/>
    </location>
</feature>
<name>A0A382XLI4_9ZZZZ</name>
<dbReference type="AlphaFoldDB" id="A0A382XLI4"/>
<feature type="transmembrane region" description="Helical" evidence="1">
    <location>
        <begin position="12"/>
        <end position="31"/>
    </location>
</feature>
<keyword evidence="1" id="KW-0472">Membrane</keyword>
<sequence>MPHPSQRIHRDMIRLFKGVIIGVFSIFFFMLPGEMSATDIGFLV</sequence>
<evidence type="ECO:0000256" key="1">
    <source>
        <dbReference type="SAM" id="Phobius"/>
    </source>
</evidence>
<keyword evidence="1" id="KW-1133">Transmembrane helix</keyword>
<evidence type="ECO:0000313" key="2">
    <source>
        <dbReference type="EMBL" id="SVD71982.1"/>
    </source>
</evidence>
<accession>A0A382XLI4</accession>
<proteinExistence type="predicted"/>
<keyword evidence="1" id="KW-0812">Transmembrane</keyword>
<dbReference type="EMBL" id="UINC01168779">
    <property type="protein sequence ID" value="SVD71982.1"/>
    <property type="molecule type" value="Genomic_DNA"/>
</dbReference>
<reference evidence="2" key="1">
    <citation type="submission" date="2018-05" db="EMBL/GenBank/DDBJ databases">
        <authorList>
            <person name="Lanie J.A."/>
            <person name="Ng W.-L."/>
            <person name="Kazmierczak K.M."/>
            <person name="Andrzejewski T.M."/>
            <person name="Davidsen T.M."/>
            <person name="Wayne K.J."/>
            <person name="Tettelin H."/>
            <person name="Glass J.I."/>
            <person name="Rusch D."/>
            <person name="Podicherti R."/>
            <person name="Tsui H.-C.T."/>
            <person name="Winkler M.E."/>
        </authorList>
    </citation>
    <scope>NUCLEOTIDE SEQUENCE</scope>
</reference>